<dbReference type="OrthoDB" id="2215195at2759"/>
<organism evidence="2">
    <name type="scientific">Mucor ambiguus</name>
    <dbReference type="NCBI Taxonomy" id="91626"/>
    <lineage>
        <taxon>Eukaryota</taxon>
        <taxon>Fungi</taxon>
        <taxon>Fungi incertae sedis</taxon>
        <taxon>Mucoromycota</taxon>
        <taxon>Mucoromycotina</taxon>
        <taxon>Mucoromycetes</taxon>
        <taxon>Mucorales</taxon>
        <taxon>Mucorineae</taxon>
        <taxon>Mucoraceae</taxon>
        <taxon>Mucor</taxon>
    </lineage>
</organism>
<keyword evidence="3" id="KW-1185">Reference proteome</keyword>
<proteinExistence type="predicted"/>
<protein>
    <submittedName>
        <fullName evidence="2">Uncharacterized protein</fullName>
    </submittedName>
</protein>
<reference evidence="2" key="1">
    <citation type="submission" date="2014-09" db="EMBL/GenBank/DDBJ databases">
        <title>Draft genome sequence of an oleaginous Mucoromycotina fungus Mucor ambiguus NBRC6742.</title>
        <authorList>
            <person name="Takeda I."/>
            <person name="Yamane N."/>
            <person name="Morita T."/>
            <person name="Tamano K."/>
            <person name="Machida M."/>
            <person name="Baker S."/>
            <person name="Koike H."/>
        </authorList>
    </citation>
    <scope>NUCLEOTIDE SEQUENCE</scope>
    <source>
        <strain evidence="2">NBRC 6742</strain>
    </source>
</reference>
<dbReference type="EMBL" id="DF836364">
    <property type="protein sequence ID" value="GAN04844.1"/>
    <property type="molecule type" value="Genomic_DNA"/>
</dbReference>
<feature type="region of interest" description="Disordered" evidence="1">
    <location>
        <begin position="1"/>
        <end position="22"/>
    </location>
</feature>
<feature type="region of interest" description="Disordered" evidence="1">
    <location>
        <begin position="109"/>
        <end position="145"/>
    </location>
</feature>
<dbReference type="AlphaFoldDB" id="A0A0C9MC11"/>
<gene>
    <name evidence="2" type="ORF">MAM1_0075d04309</name>
</gene>
<evidence type="ECO:0000256" key="1">
    <source>
        <dbReference type="SAM" id="MobiDB-lite"/>
    </source>
</evidence>
<dbReference type="Proteomes" id="UP000053815">
    <property type="component" value="Unassembled WGS sequence"/>
</dbReference>
<name>A0A0C9MC11_9FUNG</name>
<evidence type="ECO:0000313" key="3">
    <source>
        <dbReference type="Proteomes" id="UP000053815"/>
    </source>
</evidence>
<evidence type="ECO:0000313" key="2">
    <source>
        <dbReference type="EMBL" id="GAN04844.1"/>
    </source>
</evidence>
<accession>A0A0C9MC11</accession>
<sequence>MSSGYVDPPVPKDKRSYSPSPTSFDEICVRDDFRQTKKDLLEVLVDLDKTEHSLSSLMGQLKNSKNPLRGAQLASQRFQLMMRIKELKKTYHKLKNRVYLIDREMKSLSRLNQQDPEDGEISSVQAKLEGTYDDSGLQQQKKRRL</sequence>